<evidence type="ECO:0000313" key="2">
    <source>
        <dbReference type="Proteomes" id="UP001234297"/>
    </source>
</evidence>
<organism evidence="1 2">
    <name type="scientific">Persea americana</name>
    <name type="common">Avocado</name>
    <dbReference type="NCBI Taxonomy" id="3435"/>
    <lineage>
        <taxon>Eukaryota</taxon>
        <taxon>Viridiplantae</taxon>
        <taxon>Streptophyta</taxon>
        <taxon>Embryophyta</taxon>
        <taxon>Tracheophyta</taxon>
        <taxon>Spermatophyta</taxon>
        <taxon>Magnoliopsida</taxon>
        <taxon>Magnoliidae</taxon>
        <taxon>Laurales</taxon>
        <taxon>Lauraceae</taxon>
        <taxon>Persea</taxon>
    </lineage>
</organism>
<dbReference type="EMBL" id="CM056809">
    <property type="protein sequence ID" value="KAJ8648401.1"/>
    <property type="molecule type" value="Genomic_DNA"/>
</dbReference>
<protein>
    <submittedName>
        <fullName evidence="1">Uncharacterized protein</fullName>
    </submittedName>
</protein>
<evidence type="ECO:0000313" key="1">
    <source>
        <dbReference type="EMBL" id="KAJ8648401.1"/>
    </source>
</evidence>
<comment type="caution">
    <text evidence="1">The sequence shown here is derived from an EMBL/GenBank/DDBJ whole genome shotgun (WGS) entry which is preliminary data.</text>
</comment>
<name>A0ACC2MRP1_PERAE</name>
<gene>
    <name evidence="1" type="ORF">MRB53_001424</name>
</gene>
<reference evidence="1 2" key="1">
    <citation type="journal article" date="2022" name="Hortic Res">
        <title>A haplotype resolved chromosomal level avocado genome allows analysis of novel avocado genes.</title>
        <authorList>
            <person name="Nath O."/>
            <person name="Fletcher S.J."/>
            <person name="Hayward A."/>
            <person name="Shaw L.M."/>
            <person name="Masouleh A.K."/>
            <person name="Furtado A."/>
            <person name="Henry R.J."/>
            <person name="Mitter N."/>
        </authorList>
    </citation>
    <scope>NUCLEOTIDE SEQUENCE [LARGE SCALE GENOMIC DNA]</scope>
    <source>
        <strain evidence="2">cv. Hass</strain>
    </source>
</reference>
<sequence length="142" mass="15336">MDAHSVDNISRQSHGFAFVWFGSSEEPNGAVTDTNGKSWGGGKIQVKLARPDLASNPHFVHLLLYSSMKMMSDDAVNVEQDCFFEKSKGAPSAINSGNTATATLTSHSDTATTALTADITASLQQQPSQHWDTAPLQQQQQR</sequence>
<proteinExistence type="predicted"/>
<dbReference type="Proteomes" id="UP001234297">
    <property type="component" value="Chromosome 1"/>
</dbReference>
<keyword evidence="2" id="KW-1185">Reference proteome</keyword>
<accession>A0ACC2MRP1</accession>